<gene>
    <name evidence="1" type="ORF">PML80_03475</name>
</gene>
<reference evidence="1" key="1">
    <citation type="submission" date="2023-01" db="EMBL/GenBank/DDBJ databases">
        <title>Oxazolidinone resistance genes in florfenicol resistant enterococci from beef cattle and veal calves at slaughter.</title>
        <authorList>
            <person name="Biggel M."/>
        </authorList>
    </citation>
    <scope>NUCLEOTIDE SEQUENCE</scope>
    <source>
        <strain evidence="1">K79-1</strain>
    </source>
</reference>
<protein>
    <submittedName>
        <fullName evidence="1">Uncharacterized protein</fullName>
    </submittedName>
</protein>
<dbReference type="AlphaFoldDB" id="A0AAE9XNF3"/>
<evidence type="ECO:0000313" key="1">
    <source>
        <dbReference type="EMBL" id="WCG38395.1"/>
    </source>
</evidence>
<organism evidence="1 2">
    <name type="scientific">Aerococcus urinaeequi</name>
    <dbReference type="NCBI Taxonomy" id="51665"/>
    <lineage>
        <taxon>Bacteria</taxon>
        <taxon>Bacillati</taxon>
        <taxon>Bacillota</taxon>
        <taxon>Bacilli</taxon>
        <taxon>Lactobacillales</taxon>
        <taxon>Aerococcaceae</taxon>
        <taxon>Aerococcus</taxon>
    </lineage>
</organism>
<evidence type="ECO:0000313" key="2">
    <source>
        <dbReference type="Proteomes" id="UP001179483"/>
    </source>
</evidence>
<sequence>MAKIMISSTAGKVTFEAEEITQRKVMLLLQLIGTQDDPTVTIDATALEESLVPETETEKEEMEDEKKWYEYGDSVKVAIDCPACKTKKQVYGRYGNRYTKCPDCFTKLHNDPATVEGFGVKDDEGNFYSANSIHYTDDEQRELKKVFGNDGE</sequence>
<dbReference type="RefSeq" id="WP_271736421.1">
    <property type="nucleotide sequence ID" value="NZ_CP116590.1"/>
</dbReference>
<proteinExistence type="predicted"/>
<dbReference type="Proteomes" id="UP001179483">
    <property type="component" value="Chromosome"/>
</dbReference>
<dbReference type="EMBL" id="CP116590">
    <property type="protein sequence ID" value="WCG38395.1"/>
    <property type="molecule type" value="Genomic_DNA"/>
</dbReference>
<name>A0AAE9XNF3_9LACT</name>
<accession>A0AAE9XNF3</accession>